<keyword evidence="2" id="KW-1185">Reference proteome</keyword>
<dbReference type="AlphaFoldDB" id="C7NMI8"/>
<sequence>MITFALTASSATFTCMYLSPVEREEFVTMSPEFLPDQIDRFWERR</sequence>
<proteinExistence type="predicted"/>
<dbReference type="STRING" id="519442.Huta_2463"/>
<accession>C7NMI8</accession>
<protein>
    <submittedName>
        <fullName evidence="1">Uncharacterized protein</fullName>
    </submittedName>
</protein>
<dbReference type="Proteomes" id="UP000002071">
    <property type="component" value="Chromosome"/>
</dbReference>
<evidence type="ECO:0000313" key="2">
    <source>
        <dbReference type="Proteomes" id="UP000002071"/>
    </source>
</evidence>
<reference evidence="1 2" key="1">
    <citation type="journal article" date="2009" name="Stand. Genomic Sci.">
        <title>Complete genome sequence of Halorhabdus utahensis type strain (AX-2).</title>
        <authorList>
            <person name="Anderson I."/>
            <person name="Tindall B.J."/>
            <person name="Pomrenke H."/>
            <person name="Goker M."/>
            <person name="Lapidus A."/>
            <person name="Nolan M."/>
            <person name="Copeland A."/>
            <person name="Glavina Del Rio T."/>
            <person name="Chen F."/>
            <person name="Tice H."/>
            <person name="Cheng J.F."/>
            <person name="Lucas S."/>
            <person name="Chertkov O."/>
            <person name="Bruce D."/>
            <person name="Brettin T."/>
            <person name="Detter J.C."/>
            <person name="Han C."/>
            <person name="Goodwin L."/>
            <person name="Land M."/>
            <person name="Hauser L."/>
            <person name="Chang Y.J."/>
            <person name="Jeffries C.D."/>
            <person name="Pitluck S."/>
            <person name="Pati A."/>
            <person name="Mavromatis K."/>
            <person name="Ivanova N."/>
            <person name="Ovchinnikova G."/>
            <person name="Chen A."/>
            <person name="Palaniappan K."/>
            <person name="Chain P."/>
            <person name="Rohde M."/>
            <person name="Bristow J."/>
            <person name="Eisen J.A."/>
            <person name="Markowitz V."/>
            <person name="Hugenholtz P."/>
            <person name="Kyrpides N.C."/>
            <person name="Klenk H.P."/>
        </authorList>
    </citation>
    <scope>NUCLEOTIDE SEQUENCE [LARGE SCALE GENOMIC DNA]</scope>
    <source>
        <strain evidence="2">DSM 12940 / JCM 11049 / AX-2</strain>
    </source>
</reference>
<name>C7NMI8_HALUD</name>
<dbReference type="HOGENOM" id="CLU_3194436_0_0_2"/>
<organism evidence="1 2">
    <name type="scientific">Halorhabdus utahensis (strain DSM 12940 / JCM 11049 / AX-2)</name>
    <dbReference type="NCBI Taxonomy" id="519442"/>
    <lineage>
        <taxon>Archaea</taxon>
        <taxon>Methanobacteriati</taxon>
        <taxon>Methanobacteriota</taxon>
        <taxon>Stenosarchaea group</taxon>
        <taxon>Halobacteria</taxon>
        <taxon>Halobacteriales</taxon>
        <taxon>Haloarculaceae</taxon>
        <taxon>Halorhabdus</taxon>
    </lineage>
</organism>
<dbReference type="EMBL" id="CP001687">
    <property type="protein sequence ID" value="ACV12627.1"/>
    <property type="molecule type" value="Genomic_DNA"/>
</dbReference>
<gene>
    <name evidence="1" type="ordered locus">Huta_2463</name>
</gene>
<evidence type="ECO:0000313" key="1">
    <source>
        <dbReference type="EMBL" id="ACV12627.1"/>
    </source>
</evidence>
<dbReference type="KEGG" id="hut:Huta_2463"/>